<organism evidence="3 4">
    <name type="scientific">Veronia nyctiphanis</name>
    <dbReference type="NCBI Taxonomy" id="1278244"/>
    <lineage>
        <taxon>Bacteria</taxon>
        <taxon>Pseudomonadati</taxon>
        <taxon>Pseudomonadota</taxon>
        <taxon>Gammaproteobacteria</taxon>
        <taxon>Vibrionales</taxon>
        <taxon>Vibrionaceae</taxon>
        <taxon>Veronia</taxon>
    </lineage>
</organism>
<dbReference type="RefSeq" id="WP_129121942.1">
    <property type="nucleotide sequence ID" value="NZ_PEIB01000008.1"/>
</dbReference>
<dbReference type="OrthoDB" id="9814826at2"/>
<dbReference type="InterPro" id="IPR007037">
    <property type="entry name" value="SIP_rossman_dom"/>
</dbReference>
<sequence length="273" mass="30173">MSDNRKPQRVPPRLLECVRKQQISPNLLRVTVTGETLKGFPTDKKGAHIKLFFANRSTGTLVLPTLDGERIVWPKDKPVTRAYTVRDYRADVNELDIDFVVHGDNSPASGWAVNAVPGSKIGVAGPGGPDPLLAPADWHIIAGDLTAVPAISAILETLDDDAQGHVLIEVDSLEDEHSLIHPKGVSVKWFQREKGRKTPQLVEEIGQLAPPLGTSSLSAFIAGENSSVVACRDKLITDYQLTKKALYAIPYWRRGQDEETYHEERHTIMDKVY</sequence>
<dbReference type="Gene3D" id="2.40.30.10">
    <property type="entry name" value="Translation factors"/>
    <property type="match status" value="1"/>
</dbReference>
<accession>A0A4Q0YTX1</accession>
<dbReference type="SUPFAM" id="SSF63380">
    <property type="entry name" value="Riboflavin synthase domain-like"/>
    <property type="match status" value="1"/>
</dbReference>
<dbReference type="GO" id="GO:0016491">
    <property type="term" value="F:oxidoreductase activity"/>
    <property type="evidence" value="ECO:0007669"/>
    <property type="project" value="InterPro"/>
</dbReference>
<dbReference type="InterPro" id="IPR017938">
    <property type="entry name" value="Riboflavin_synthase-like_b-brl"/>
</dbReference>
<keyword evidence="4" id="KW-1185">Reference proteome</keyword>
<dbReference type="InterPro" id="IPR013113">
    <property type="entry name" value="SIP_FAD-bd"/>
</dbReference>
<reference evidence="3 4" key="1">
    <citation type="submission" date="2017-10" db="EMBL/GenBank/DDBJ databases">
        <title>Nyctiphanis sp. nov., isolated from the stomach of the euphausiid Nyctiphanes simplex (Hansen, 1911) in the Gulf of California.</title>
        <authorList>
            <person name="Gomez-Gil B."/>
            <person name="Aguilar-Mendez M."/>
            <person name="Lopez-Cortes A."/>
            <person name="Gomez-Gutierrez J."/>
            <person name="Roque A."/>
            <person name="Lang E."/>
            <person name="Gonzalez-Castillo A."/>
        </authorList>
    </citation>
    <scope>NUCLEOTIDE SEQUENCE [LARGE SCALE GENOMIC DNA]</scope>
    <source>
        <strain evidence="3 4">CAIM 600</strain>
    </source>
</reference>
<proteinExistence type="inferred from homology"/>
<dbReference type="CDD" id="cd06193">
    <property type="entry name" value="siderophore_interacting"/>
    <property type="match status" value="1"/>
</dbReference>
<dbReference type="AlphaFoldDB" id="A0A4Q0YTX1"/>
<comment type="caution">
    <text evidence="3">The sequence shown here is derived from an EMBL/GenBank/DDBJ whole genome shotgun (WGS) entry which is preliminary data.</text>
</comment>
<dbReference type="Pfam" id="PF08021">
    <property type="entry name" value="FAD_binding_9"/>
    <property type="match status" value="1"/>
</dbReference>
<evidence type="ECO:0000313" key="3">
    <source>
        <dbReference type="EMBL" id="RXJ73564.1"/>
    </source>
</evidence>
<dbReference type="Proteomes" id="UP000290287">
    <property type="component" value="Unassembled WGS sequence"/>
</dbReference>
<name>A0A4Q0YTX1_9GAMM</name>
<dbReference type="PANTHER" id="PTHR30157:SF0">
    <property type="entry name" value="NADPH-DEPENDENT FERRIC-CHELATE REDUCTASE"/>
    <property type="match status" value="1"/>
</dbReference>
<evidence type="ECO:0000313" key="4">
    <source>
        <dbReference type="Proteomes" id="UP000290287"/>
    </source>
</evidence>
<feature type="domain" description="FAD-binding FR-type" evidence="2">
    <location>
        <begin position="10"/>
        <end position="133"/>
    </location>
</feature>
<dbReference type="EMBL" id="PEIB01000008">
    <property type="protein sequence ID" value="RXJ73564.1"/>
    <property type="molecule type" value="Genomic_DNA"/>
</dbReference>
<dbReference type="InterPro" id="IPR039261">
    <property type="entry name" value="FNR_nucleotide-bd"/>
</dbReference>
<dbReference type="PANTHER" id="PTHR30157">
    <property type="entry name" value="FERRIC REDUCTASE, NADPH-DEPENDENT"/>
    <property type="match status" value="1"/>
</dbReference>
<dbReference type="Gene3D" id="3.40.50.80">
    <property type="entry name" value="Nucleotide-binding domain of ferredoxin-NADP reductase (FNR) module"/>
    <property type="match status" value="1"/>
</dbReference>
<dbReference type="InterPro" id="IPR039374">
    <property type="entry name" value="SIP_fam"/>
</dbReference>
<protein>
    <submittedName>
        <fullName evidence="3">NADPH-dependent ferric siderophore reductase</fullName>
    </submittedName>
</protein>
<evidence type="ECO:0000259" key="2">
    <source>
        <dbReference type="PROSITE" id="PS51384"/>
    </source>
</evidence>
<gene>
    <name evidence="3" type="ORF">CS022_08645</name>
</gene>
<dbReference type="PROSITE" id="PS51384">
    <property type="entry name" value="FAD_FR"/>
    <property type="match status" value="1"/>
</dbReference>
<dbReference type="InterPro" id="IPR017927">
    <property type="entry name" value="FAD-bd_FR_type"/>
</dbReference>
<dbReference type="Pfam" id="PF04954">
    <property type="entry name" value="SIP"/>
    <property type="match status" value="1"/>
</dbReference>
<evidence type="ECO:0000256" key="1">
    <source>
        <dbReference type="ARBA" id="ARBA00035644"/>
    </source>
</evidence>
<comment type="similarity">
    <text evidence="1">Belongs to the SIP oxidoreductase family.</text>
</comment>